<comment type="caution">
    <text evidence="7">The sequence shown here is derived from an EMBL/GenBank/DDBJ whole genome shotgun (WGS) entry which is preliminary data.</text>
</comment>
<feature type="non-terminal residue" evidence="7">
    <location>
        <position position="119"/>
    </location>
</feature>
<dbReference type="InterPro" id="IPR050920">
    <property type="entry name" value="Nematode_rcpt-like_delta"/>
</dbReference>
<gene>
    <name evidence="7" type="ORF">PENTCL1PPCAC_15012</name>
</gene>
<evidence type="ECO:0008006" key="9">
    <source>
        <dbReference type="Google" id="ProtNLM"/>
    </source>
</evidence>
<organism evidence="7 8">
    <name type="scientific">Pristionchus entomophagus</name>
    <dbReference type="NCBI Taxonomy" id="358040"/>
    <lineage>
        <taxon>Eukaryota</taxon>
        <taxon>Metazoa</taxon>
        <taxon>Ecdysozoa</taxon>
        <taxon>Nematoda</taxon>
        <taxon>Chromadorea</taxon>
        <taxon>Rhabditida</taxon>
        <taxon>Rhabditina</taxon>
        <taxon>Diplogasteromorpha</taxon>
        <taxon>Diplogasteroidea</taxon>
        <taxon>Neodiplogasteridae</taxon>
        <taxon>Pristionchus</taxon>
    </lineage>
</organism>
<evidence type="ECO:0000256" key="2">
    <source>
        <dbReference type="ARBA" id="ARBA00009166"/>
    </source>
</evidence>
<evidence type="ECO:0000256" key="3">
    <source>
        <dbReference type="ARBA" id="ARBA00022692"/>
    </source>
</evidence>
<evidence type="ECO:0000256" key="5">
    <source>
        <dbReference type="ARBA" id="ARBA00023136"/>
    </source>
</evidence>
<keyword evidence="8" id="KW-1185">Reference proteome</keyword>
<evidence type="ECO:0000256" key="6">
    <source>
        <dbReference type="SAM" id="Phobius"/>
    </source>
</evidence>
<dbReference type="PANTHER" id="PTHR22945:SF40">
    <property type="entry name" value="SERPENTINE RECEPTOR, CLASS D (DELTA)-RELATED"/>
    <property type="match status" value="1"/>
</dbReference>
<dbReference type="PANTHER" id="PTHR22945">
    <property type="entry name" value="SERPENTINE RECEPTOR, CLASS D DELTA"/>
    <property type="match status" value="1"/>
</dbReference>
<name>A0AAV5TEE8_9BILA</name>
<comment type="subcellular location">
    <subcellularLocation>
        <location evidence="1">Membrane</location>
        <topology evidence="1">Multi-pass membrane protein</topology>
    </subcellularLocation>
</comment>
<dbReference type="GO" id="GO:0016020">
    <property type="term" value="C:membrane"/>
    <property type="evidence" value="ECO:0007669"/>
    <property type="project" value="UniProtKB-SubCell"/>
</dbReference>
<evidence type="ECO:0000256" key="1">
    <source>
        <dbReference type="ARBA" id="ARBA00004141"/>
    </source>
</evidence>
<keyword evidence="4 6" id="KW-1133">Transmembrane helix</keyword>
<reference evidence="7" key="1">
    <citation type="submission" date="2023-10" db="EMBL/GenBank/DDBJ databases">
        <title>Genome assembly of Pristionchus species.</title>
        <authorList>
            <person name="Yoshida K."/>
            <person name="Sommer R.J."/>
        </authorList>
    </citation>
    <scope>NUCLEOTIDE SEQUENCE</scope>
    <source>
        <strain evidence="7">RS0144</strain>
    </source>
</reference>
<feature type="transmembrane region" description="Helical" evidence="6">
    <location>
        <begin position="45"/>
        <end position="69"/>
    </location>
</feature>
<comment type="similarity">
    <text evidence="2">Belongs to the nematode receptor-like protein srd family.</text>
</comment>
<protein>
    <recommendedName>
        <fullName evidence="9">G protein-coupled receptor</fullName>
    </recommendedName>
</protein>
<dbReference type="Pfam" id="PF10317">
    <property type="entry name" value="7TM_GPCR_Srd"/>
    <property type="match status" value="1"/>
</dbReference>
<evidence type="ECO:0000256" key="4">
    <source>
        <dbReference type="ARBA" id="ARBA00022989"/>
    </source>
</evidence>
<feature type="transmembrane region" description="Helical" evidence="6">
    <location>
        <begin position="89"/>
        <end position="106"/>
    </location>
</feature>
<keyword evidence="5 6" id="KW-0472">Membrane</keyword>
<feature type="non-terminal residue" evidence="7">
    <location>
        <position position="1"/>
    </location>
</feature>
<evidence type="ECO:0000313" key="7">
    <source>
        <dbReference type="EMBL" id="GMS92837.1"/>
    </source>
</evidence>
<accession>A0AAV5TEE8</accession>
<keyword evidence="3 6" id="KW-0812">Transmembrane</keyword>
<feature type="transmembrane region" description="Helical" evidence="6">
    <location>
        <begin position="6"/>
        <end position="24"/>
    </location>
</feature>
<evidence type="ECO:0000313" key="8">
    <source>
        <dbReference type="Proteomes" id="UP001432027"/>
    </source>
</evidence>
<dbReference type="AlphaFoldDB" id="A0AAV5TEE8"/>
<dbReference type="EMBL" id="BTSX01000004">
    <property type="protein sequence ID" value="GMS92837.1"/>
    <property type="molecule type" value="Genomic_DNA"/>
</dbReference>
<sequence length="119" mass="13911">IVPRISICSIFLIYSFGLVTIFITRKRLFATMDKLKYAERTNHQLFYRSLTVQMLLPLAYIFGSSLWFLDVVGVVHSRTLQRSVLTVRNLFALVAPLINMYYIPPYKKFATSYRQKYGS</sequence>
<dbReference type="InterPro" id="IPR019421">
    <property type="entry name" value="7TM_GPCR_serpentine_rcpt_Srd"/>
</dbReference>
<dbReference type="Proteomes" id="UP001432027">
    <property type="component" value="Unassembled WGS sequence"/>
</dbReference>
<proteinExistence type="inferred from homology"/>